<name>U6KDD7_9EIME</name>
<feature type="region of interest" description="Disordered" evidence="1">
    <location>
        <begin position="1"/>
        <end position="26"/>
    </location>
</feature>
<evidence type="ECO:0000313" key="4">
    <source>
        <dbReference type="Proteomes" id="UP000030744"/>
    </source>
</evidence>
<keyword evidence="2" id="KW-0472">Membrane</keyword>
<dbReference type="EMBL" id="HG735437">
    <property type="protein sequence ID" value="CDJ35944.1"/>
    <property type="molecule type" value="Genomic_DNA"/>
</dbReference>
<feature type="compositionally biased region" description="Basic and acidic residues" evidence="1">
    <location>
        <begin position="158"/>
        <end position="168"/>
    </location>
</feature>
<keyword evidence="4" id="KW-1185">Reference proteome</keyword>
<dbReference type="OrthoDB" id="330047at2759"/>
<keyword evidence="2" id="KW-1133">Transmembrane helix</keyword>
<evidence type="ECO:0000256" key="2">
    <source>
        <dbReference type="SAM" id="Phobius"/>
    </source>
</evidence>
<dbReference type="RefSeq" id="XP_037878233.1">
    <property type="nucleotide sequence ID" value="XM_038022379.1"/>
</dbReference>
<feature type="transmembrane region" description="Helical" evidence="2">
    <location>
        <begin position="223"/>
        <end position="243"/>
    </location>
</feature>
<dbReference type="AlphaFoldDB" id="U6KDD7"/>
<feature type="transmembrane region" description="Helical" evidence="2">
    <location>
        <begin position="109"/>
        <end position="129"/>
    </location>
</feature>
<dbReference type="VEuPathDB" id="ToxoDB:EMH_0045770"/>
<organism evidence="3 4">
    <name type="scientific">Eimeria mitis</name>
    <dbReference type="NCBI Taxonomy" id="44415"/>
    <lineage>
        <taxon>Eukaryota</taxon>
        <taxon>Sar</taxon>
        <taxon>Alveolata</taxon>
        <taxon>Apicomplexa</taxon>
        <taxon>Conoidasida</taxon>
        <taxon>Coccidia</taxon>
        <taxon>Eucoccidiorida</taxon>
        <taxon>Eimeriorina</taxon>
        <taxon>Eimeriidae</taxon>
        <taxon>Eimeria</taxon>
    </lineage>
</organism>
<evidence type="ECO:0000313" key="3">
    <source>
        <dbReference type="EMBL" id="CDJ35944.1"/>
    </source>
</evidence>
<reference evidence="3" key="1">
    <citation type="submission" date="2013-10" db="EMBL/GenBank/DDBJ databases">
        <title>Genomic analysis of the causative agents of coccidiosis in chickens.</title>
        <authorList>
            <person name="Reid A.J."/>
            <person name="Blake D."/>
            <person name="Billington K."/>
            <person name="Browne H."/>
            <person name="Dunn M."/>
            <person name="Hung S."/>
            <person name="Kawahara F."/>
            <person name="Miranda-Saavedra D."/>
            <person name="Mourier T."/>
            <person name="Nagra H."/>
            <person name="Otto T.D."/>
            <person name="Rawlings N."/>
            <person name="Sanchez A."/>
            <person name="Sanders M."/>
            <person name="Subramaniam C."/>
            <person name="Tay Y."/>
            <person name="Dear P."/>
            <person name="Doerig C."/>
            <person name="Gruber A."/>
            <person name="Parkinson J."/>
            <person name="Shirley M."/>
            <person name="Wan K.L."/>
            <person name="Berriman M."/>
            <person name="Tomley F."/>
            <person name="Pain A."/>
        </authorList>
    </citation>
    <scope>NUCLEOTIDE SEQUENCE [LARGE SCALE GENOMIC DNA]</scope>
    <source>
        <strain evidence="3">Houghton</strain>
    </source>
</reference>
<evidence type="ECO:0000256" key="1">
    <source>
        <dbReference type="SAM" id="MobiDB-lite"/>
    </source>
</evidence>
<feature type="transmembrane region" description="Helical" evidence="2">
    <location>
        <begin position="67"/>
        <end position="89"/>
    </location>
</feature>
<dbReference type="Proteomes" id="UP000030744">
    <property type="component" value="Unassembled WGS sequence"/>
</dbReference>
<sequence>MPAPAAKLPSRPAGGSNNVSPSSDGDKKKGFCSFVRRFINNAIDHVENTPAVLAAKNQKLPCGVGRYFVLVTLIVAILGASKSASFAVPTILDKIEMANPGIGLREVCLGYALVGPGLCFIVSLFLIPYKHFKPWNDFQGAAAGHGKKIRDEEDGVDEDKKTQDEKQNKAGQSIADDTEEVPAIYQATRMSVATGGAGNAETLDQLAAVKEEKPASFIKQFTSPYAICIVVYSILKAIMYAFFTTAAENLLGKEVNDFMGAALPFSLFPCIVSAERINFLTWELPCLFPSSLAL</sequence>
<gene>
    <name evidence="3" type="ORF">EMH_0045770</name>
</gene>
<proteinExistence type="predicted"/>
<dbReference type="GeneID" id="60404051"/>
<feature type="region of interest" description="Disordered" evidence="1">
    <location>
        <begin position="146"/>
        <end position="174"/>
    </location>
</feature>
<accession>U6KDD7</accession>
<protein>
    <submittedName>
        <fullName evidence="3">Uncharacterized protein</fullName>
    </submittedName>
</protein>
<keyword evidence="2" id="KW-0812">Transmembrane</keyword>
<reference evidence="3" key="2">
    <citation type="submission" date="2013-10" db="EMBL/GenBank/DDBJ databases">
        <authorList>
            <person name="Aslett M."/>
        </authorList>
    </citation>
    <scope>NUCLEOTIDE SEQUENCE [LARGE SCALE GENOMIC DNA]</scope>
    <source>
        <strain evidence="3">Houghton</strain>
    </source>
</reference>